<evidence type="ECO:0000313" key="2">
    <source>
        <dbReference type="EMBL" id="CEO87968.1"/>
    </source>
</evidence>
<dbReference type="InterPro" id="IPR015378">
    <property type="entry name" value="Transposase-like_Mu_C"/>
</dbReference>
<proteinExistence type="predicted"/>
<dbReference type="Pfam" id="PF09299">
    <property type="entry name" value="Mu-transpos_C"/>
    <property type="match status" value="1"/>
</dbReference>
<reference evidence="3" key="1">
    <citation type="submission" date="2015-01" db="EMBL/GenBank/DDBJ databases">
        <authorList>
            <person name="Manzoor Shahid"/>
            <person name="Zubair Saima"/>
        </authorList>
    </citation>
    <scope>NUCLEOTIDE SEQUENCE [LARGE SCALE GENOMIC DNA]</scope>
    <source>
        <strain evidence="3">Sp3</strain>
    </source>
</reference>
<feature type="domain" description="Transposase-like Mu C-terminal" evidence="1">
    <location>
        <begin position="186"/>
        <end position="242"/>
    </location>
</feature>
<dbReference type="Proteomes" id="UP000046155">
    <property type="component" value="Unassembled WGS sequence"/>
</dbReference>
<name>A0A0B7MIA7_9FIRM</name>
<dbReference type="EMBL" id="CDRZ01000043">
    <property type="protein sequence ID" value="CEO87968.1"/>
    <property type="molecule type" value="Genomic_DNA"/>
</dbReference>
<evidence type="ECO:0000259" key="1">
    <source>
        <dbReference type="Pfam" id="PF09299"/>
    </source>
</evidence>
<evidence type="ECO:0000313" key="3">
    <source>
        <dbReference type="Proteomes" id="UP000046155"/>
    </source>
</evidence>
<dbReference type="AlphaFoldDB" id="A0A0B7MIA7"/>
<accession>A0A0B7MIA7</accession>
<dbReference type="PANTHER" id="PTHR35004:SF6">
    <property type="entry name" value="TRANSPOSASE"/>
    <property type="match status" value="1"/>
</dbReference>
<organism evidence="2 3">
    <name type="scientific">Syntrophaceticus schinkii</name>
    <dbReference type="NCBI Taxonomy" id="499207"/>
    <lineage>
        <taxon>Bacteria</taxon>
        <taxon>Bacillati</taxon>
        <taxon>Bacillota</taxon>
        <taxon>Clostridia</taxon>
        <taxon>Thermoanaerobacterales</taxon>
        <taxon>Thermoanaerobacterales Family III. Incertae Sedis</taxon>
        <taxon>Syntrophaceticus</taxon>
    </lineage>
</organism>
<protein>
    <recommendedName>
        <fullName evidence="1">Transposase-like Mu C-terminal domain-containing protein</fullName>
    </recommendedName>
</protein>
<keyword evidence="3" id="KW-1185">Reference proteome</keyword>
<dbReference type="OrthoDB" id="9794201at2"/>
<gene>
    <name evidence="2" type="ORF">SSCH_1370018</name>
</gene>
<dbReference type="PANTHER" id="PTHR35004">
    <property type="entry name" value="TRANSPOSASE RV3428C-RELATED"/>
    <property type="match status" value="1"/>
</dbReference>
<sequence length="274" mass="32184">MNDISKKSKNKNHNEAMEIAHLRFAVIAPVIQGVFTEPTKTAYYKKVAEKPLKMPDGRSVFLNYNTFEKWEASYKRKGMDGLIPKARCDIGMSRVLPNEAIDEIYRLIQQFPRINATLIYTKQKNTWLNGFDLSQVNSLEDLNRLLADYVRMRNNSVNRNTGETPMERYSRHIDRIRFPQSRAWLDECFMSRIIRKVNNDATVSIDSVMYDVPMQFIRSKVEIRYLPDDMKNAYILHQGKRYPIRRTNKLENSRTKREKLPSIDYSLNGGFKDV</sequence>